<evidence type="ECO:0000313" key="2">
    <source>
        <dbReference type="Proteomes" id="UP000050794"/>
    </source>
</evidence>
<evidence type="ECO:0000313" key="3">
    <source>
        <dbReference type="WBParaSite" id="TCNE_0000571901-mRNA-1"/>
    </source>
</evidence>
<gene>
    <name evidence="1" type="ORF">TCNE_LOCUS5719</name>
</gene>
<reference evidence="3" key="1">
    <citation type="submission" date="2016-06" db="UniProtKB">
        <authorList>
            <consortium name="WormBaseParasite"/>
        </authorList>
    </citation>
    <scope>IDENTIFICATION</scope>
</reference>
<accession>A0A183UB49</accession>
<dbReference type="WBParaSite" id="TCNE_0000571901-mRNA-1">
    <property type="protein sequence ID" value="TCNE_0000571901-mRNA-1"/>
    <property type="gene ID" value="TCNE_0000571901"/>
</dbReference>
<dbReference type="Proteomes" id="UP000050794">
    <property type="component" value="Unassembled WGS sequence"/>
</dbReference>
<proteinExistence type="predicted"/>
<dbReference type="AlphaFoldDB" id="A0A183UB49"/>
<organism evidence="2 3">
    <name type="scientific">Toxocara canis</name>
    <name type="common">Canine roundworm</name>
    <dbReference type="NCBI Taxonomy" id="6265"/>
    <lineage>
        <taxon>Eukaryota</taxon>
        <taxon>Metazoa</taxon>
        <taxon>Ecdysozoa</taxon>
        <taxon>Nematoda</taxon>
        <taxon>Chromadorea</taxon>
        <taxon>Rhabditida</taxon>
        <taxon>Spirurina</taxon>
        <taxon>Ascaridomorpha</taxon>
        <taxon>Ascaridoidea</taxon>
        <taxon>Toxocaridae</taxon>
        <taxon>Toxocara</taxon>
    </lineage>
</organism>
<name>A0A183UB49_TOXCA</name>
<reference evidence="1 2" key="2">
    <citation type="submission" date="2018-11" db="EMBL/GenBank/DDBJ databases">
        <authorList>
            <consortium name="Pathogen Informatics"/>
        </authorList>
    </citation>
    <scope>NUCLEOTIDE SEQUENCE [LARGE SCALE GENOMIC DNA]</scope>
</reference>
<dbReference type="EMBL" id="UYWY01019385">
    <property type="protein sequence ID" value="VDM36934.1"/>
    <property type="molecule type" value="Genomic_DNA"/>
</dbReference>
<protein>
    <submittedName>
        <fullName evidence="1 3">Uncharacterized protein</fullName>
    </submittedName>
</protein>
<keyword evidence="2" id="KW-1185">Reference proteome</keyword>
<evidence type="ECO:0000313" key="1">
    <source>
        <dbReference type="EMBL" id="VDM36934.1"/>
    </source>
</evidence>
<sequence length="88" mass="9539">MIRLNYIYSTLNRGIHWNDDVRSSKRCCTIVETETAKEITEAVTAVTAVIVAACRESMTEIVATATSTITATVIVTATSKSDPTSINQ</sequence>